<comment type="caution">
    <text evidence="1">The sequence shown here is derived from an EMBL/GenBank/DDBJ whole genome shotgun (WGS) entry which is preliminary data.</text>
</comment>
<protein>
    <submittedName>
        <fullName evidence="1">Uncharacterized protein</fullName>
    </submittedName>
</protein>
<gene>
    <name evidence="1" type="ORF">PSALAMII_LOCUS7826</name>
</gene>
<evidence type="ECO:0000313" key="2">
    <source>
        <dbReference type="Proteomes" id="UP001152646"/>
    </source>
</evidence>
<dbReference type="Proteomes" id="UP001152646">
    <property type="component" value="Unassembled WGS sequence"/>
</dbReference>
<dbReference type="AlphaFoldDB" id="A0A9W4JGX8"/>
<name>A0A9W4JGX8_9EURO</name>
<organism evidence="1 2">
    <name type="scientific">Penicillium salamii</name>
    <dbReference type="NCBI Taxonomy" id="1612424"/>
    <lineage>
        <taxon>Eukaryota</taxon>
        <taxon>Fungi</taxon>
        <taxon>Dikarya</taxon>
        <taxon>Ascomycota</taxon>
        <taxon>Pezizomycotina</taxon>
        <taxon>Eurotiomycetes</taxon>
        <taxon>Eurotiomycetidae</taxon>
        <taxon>Eurotiales</taxon>
        <taxon>Aspergillaceae</taxon>
        <taxon>Penicillium</taxon>
    </lineage>
</organism>
<sequence>MDYRLADDTMEHIILLLLRLAVDSSLTADPTVYSELQCVIELVLDPRSFEGTDPKEAIHRVCSTFYETVDDVCLQSRIAGHIIPSSPWLAEVRCRLAVSFLLEDPSPLHEPPQTLLDLNRITELLARDRRFQVKRFQGKADYDWRELIALTALLNIAIDVSAWELNYRGDRTEDDFNADIDKLASQLKTMYCSIQVSGASHMTLTLAKGDLEALHYRILYSIRSKPPPKKTLFESHVNDNQDIRRMLSKYSTRGDGNTGIPLR</sequence>
<proteinExistence type="predicted"/>
<accession>A0A9W4JGX8</accession>
<evidence type="ECO:0000313" key="1">
    <source>
        <dbReference type="EMBL" id="CAG8398335.1"/>
    </source>
</evidence>
<dbReference type="OrthoDB" id="5350396at2759"/>
<dbReference type="EMBL" id="CAJVPA010000203">
    <property type="protein sequence ID" value="CAG8398335.1"/>
    <property type="molecule type" value="Genomic_DNA"/>
</dbReference>
<reference evidence="1" key="1">
    <citation type="submission" date="2021-07" db="EMBL/GenBank/DDBJ databases">
        <authorList>
            <person name="Branca A.L. A."/>
        </authorList>
    </citation>
    <scope>NUCLEOTIDE SEQUENCE</scope>
</reference>